<dbReference type="SUPFAM" id="SSF47413">
    <property type="entry name" value="lambda repressor-like DNA-binding domains"/>
    <property type="match status" value="1"/>
</dbReference>
<dbReference type="Gene3D" id="1.10.260.40">
    <property type="entry name" value="lambda repressor-like DNA-binding domains"/>
    <property type="match status" value="1"/>
</dbReference>
<gene>
    <name evidence="2" type="ORF">AV654_19755</name>
</gene>
<evidence type="ECO:0000313" key="2">
    <source>
        <dbReference type="EMBL" id="KZE78235.1"/>
    </source>
</evidence>
<dbReference type="Gene3D" id="1.25.40.10">
    <property type="entry name" value="Tetratricopeptide repeat domain"/>
    <property type="match status" value="1"/>
</dbReference>
<dbReference type="CDD" id="cd00093">
    <property type="entry name" value="HTH_XRE"/>
    <property type="match status" value="1"/>
</dbReference>
<name>A0A161SCQ7_9BACL</name>
<dbReference type="Proteomes" id="UP000076563">
    <property type="component" value="Unassembled WGS sequence"/>
</dbReference>
<feature type="domain" description="HTH cro/C1-type" evidence="1">
    <location>
        <begin position="2"/>
        <end position="52"/>
    </location>
</feature>
<protein>
    <submittedName>
        <fullName evidence="2">DNA-binding protein</fullName>
    </submittedName>
</protein>
<evidence type="ECO:0000313" key="3">
    <source>
        <dbReference type="Proteomes" id="UP000076563"/>
    </source>
</evidence>
<dbReference type="OrthoDB" id="2470416at2"/>
<accession>A0A161SCQ7</accession>
<keyword evidence="2" id="KW-0238">DNA-binding</keyword>
<comment type="caution">
    <text evidence="2">The sequence shown here is derived from an EMBL/GenBank/DDBJ whole genome shotgun (WGS) entry which is preliminary data.</text>
</comment>
<dbReference type="PROSITE" id="PS50943">
    <property type="entry name" value="HTH_CROC1"/>
    <property type="match status" value="1"/>
</dbReference>
<dbReference type="InterPro" id="IPR001387">
    <property type="entry name" value="Cro/C1-type_HTH"/>
</dbReference>
<dbReference type="EMBL" id="LQRA01000057">
    <property type="protein sequence ID" value="KZE78235.1"/>
    <property type="molecule type" value="Genomic_DNA"/>
</dbReference>
<reference evidence="3" key="1">
    <citation type="submission" date="2016-01" db="EMBL/GenBank/DDBJ databases">
        <title>Draft genome of Chromobacterium sp. F49.</title>
        <authorList>
            <person name="Hong K.W."/>
        </authorList>
    </citation>
    <scope>NUCLEOTIDE SEQUENCE [LARGE SCALE GENOMIC DNA]</scope>
    <source>
        <strain evidence="3">M63</strain>
    </source>
</reference>
<dbReference type="Pfam" id="PF01381">
    <property type="entry name" value="HTH_3"/>
    <property type="match status" value="1"/>
</dbReference>
<dbReference type="AlphaFoldDB" id="A0A161SCQ7"/>
<proteinExistence type="predicted"/>
<sequence>MKLRNFSINQLADLTGINQGNLSMALNGISRSLTISQLDALAKVFGKVPGWLYELYTEECITESKLSRPRLIPYLIRCVEVGRNDCIDRVVSKLLDNPKNVKILFAVAEKLYQRRKERESERFYQLVVDNVKDSFSDMLAISHYRLFIINQGTDAEKNWKAVIRFDPFRNRLPENQRLDALFQLAKVCYTLQKWNEVDEYASELVELSTTLCCDEGPAPKRHPVYYYGKGLLYKGAVLERRGLYDRAKDYVLAYTNLEWPEPLDKSGKKEVEKFRVWGKANLYLLEVLSGNEKMIGEYADYLQVLNELNDIVSGLTAILKSANMYGFNVDGVLSRFFGFIDRFDTFNNILILADRHLQYRYQKAIYEFSHGRILAGLDETLHCLSLANEMNRYEDTFHCVSLFEKYRESASVQQLETYRSAMVREEVYI</sequence>
<keyword evidence="3" id="KW-1185">Reference proteome</keyword>
<dbReference type="SUPFAM" id="SSF48452">
    <property type="entry name" value="TPR-like"/>
    <property type="match status" value="1"/>
</dbReference>
<evidence type="ECO:0000259" key="1">
    <source>
        <dbReference type="PROSITE" id="PS50943"/>
    </source>
</evidence>
<dbReference type="InterPro" id="IPR011990">
    <property type="entry name" value="TPR-like_helical_dom_sf"/>
</dbReference>
<organism evidence="2 3">
    <name type="scientific">Paenibacillus elgii</name>
    <dbReference type="NCBI Taxonomy" id="189691"/>
    <lineage>
        <taxon>Bacteria</taxon>
        <taxon>Bacillati</taxon>
        <taxon>Bacillota</taxon>
        <taxon>Bacilli</taxon>
        <taxon>Bacillales</taxon>
        <taxon>Paenibacillaceae</taxon>
        <taxon>Paenibacillus</taxon>
    </lineage>
</organism>
<dbReference type="InterPro" id="IPR010982">
    <property type="entry name" value="Lambda_DNA-bd_dom_sf"/>
</dbReference>
<dbReference type="GO" id="GO:0003677">
    <property type="term" value="F:DNA binding"/>
    <property type="evidence" value="ECO:0007669"/>
    <property type="project" value="UniProtKB-KW"/>
</dbReference>